<evidence type="ECO:0000313" key="1">
    <source>
        <dbReference type="EMBL" id="KTE90164.1"/>
    </source>
</evidence>
<sequence length="71" mass="8358">MSRLNRGHWNAEWETGSKRLLEEFALTWDEAQTYQSERSRAELAARVQEIKLRIELLGPVNQATIEEYPKL</sequence>
<dbReference type="EMBL" id="LOCK01000050">
    <property type="protein sequence ID" value="KTE90164.1"/>
    <property type="molecule type" value="Genomic_DNA"/>
</dbReference>
<reference evidence="1 2" key="1">
    <citation type="submission" date="2015-12" db="EMBL/GenBank/DDBJ databases">
        <title>Draft Genome Sequence of Desulfitobacterium hafniense Strain DH, a Sulfate-reducing Bacterium Isolated from Paddy Soils.</title>
        <authorList>
            <person name="Bao P."/>
            <person name="Zhang X."/>
            <person name="Li G."/>
        </authorList>
    </citation>
    <scope>NUCLEOTIDE SEQUENCE [LARGE SCALE GENOMIC DNA]</scope>
    <source>
        <strain evidence="1 2">DH</strain>
    </source>
</reference>
<comment type="caution">
    <text evidence="1">The sequence shown here is derived from an EMBL/GenBank/DDBJ whole genome shotgun (WGS) entry which is preliminary data.</text>
</comment>
<accession>A0A0W1JEZ2</accession>
<gene>
    <name evidence="1" type="ORF">AT727_09560</name>
</gene>
<proteinExistence type="predicted"/>
<dbReference type="OrthoDB" id="9808768at2"/>
<name>A0A0W1JEZ2_DESHA</name>
<evidence type="ECO:0000313" key="2">
    <source>
        <dbReference type="Proteomes" id="UP000054623"/>
    </source>
</evidence>
<dbReference type="RefSeq" id="WP_005813096.1">
    <property type="nucleotide sequence ID" value="NZ_CABKQQ010000044.1"/>
</dbReference>
<organism evidence="1 2">
    <name type="scientific">Desulfitobacterium hafniense</name>
    <name type="common">Desulfitobacterium frappieri</name>
    <dbReference type="NCBI Taxonomy" id="49338"/>
    <lineage>
        <taxon>Bacteria</taxon>
        <taxon>Bacillati</taxon>
        <taxon>Bacillota</taxon>
        <taxon>Clostridia</taxon>
        <taxon>Eubacteriales</taxon>
        <taxon>Desulfitobacteriaceae</taxon>
        <taxon>Desulfitobacterium</taxon>
    </lineage>
</organism>
<dbReference type="AlphaFoldDB" id="A0A0W1JEZ2"/>
<protein>
    <submittedName>
        <fullName evidence="1">Uncharacterized protein</fullName>
    </submittedName>
</protein>
<dbReference type="Proteomes" id="UP000054623">
    <property type="component" value="Unassembled WGS sequence"/>
</dbReference>